<evidence type="ECO:0000313" key="3">
    <source>
        <dbReference type="EMBL" id="MBZ2166535.1"/>
    </source>
</evidence>
<gene>
    <name evidence="3" type="ORF">K8N75_10855</name>
</gene>
<feature type="transmembrane region" description="Helical" evidence="2">
    <location>
        <begin position="109"/>
        <end position="131"/>
    </location>
</feature>
<protein>
    <submittedName>
        <fullName evidence="3">Uncharacterized protein</fullName>
    </submittedName>
</protein>
<dbReference type="AlphaFoldDB" id="A0A8T5V4D4"/>
<comment type="caution">
    <text evidence="3">The sequence shown here is derived from an EMBL/GenBank/DDBJ whole genome shotgun (WGS) entry which is preliminary data.</text>
</comment>
<reference evidence="4" key="1">
    <citation type="journal article" date="2022" name="Microbiol. Resour. Announc.">
        <title>Draft Genome Sequence of a Methanogenic Archaeon from West Spitsbergen Permafrost.</title>
        <authorList>
            <person name="Trubitsyn V."/>
            <person name="Rivkina E."/>
            <person name="Shcherbakova V."/>
        </authorList>
    </citation>
    <scope>NUCLEOTIDE SEQUENCE [LARGE SCALE GENOMIC DNA]</scope>
    <source>
        <strain evidence="4">VT</strain>
    </source>
</reference>
<name>A0A8T5V4D4_9EURY</name>
<dbReference type="Proteomes" id="UP000825933">
    <property type="component" value="Unassembled WGS sequence"/>
</dbReference>
<keyword evidence="2" id="KW-0472">Membrane</keyword>
<accession>A0A8T5V4D4</accession>
<organism evidence="3 4">
    <name type="scientific">Methanobacterium spitsbergense</name>
    <dbReference type="NCBI Taxonomy" id="2874285"/>
    <lineage>
        <taxon>Archaea</taxon>
        <taxon>Methanobacteriati</taxon>
        <taxon>Methanobacteriota</taxon>
        <taxon>Methanomada group</taxon>
        <taxon>Methanobacteria</taxon>
        <taxon>Methanobacteriales</taxon>
        <taxon>Methanobacteriaceae</taxon>
        <taxon>Methanobacterium</taxon>
    </lineage>
</organism>
<dbReference type="RefSeq" id="WP_223792083.1">
    <property type="nucleotide sequence ID" value="NZ_JAIOUQ010000013.1"/>
</dbReference>
<keyword evidence="4" id="KW-1185">Reference proteome</keyword>
<proteinExistence type="predicted"/>
<keyword evidence="2" id="KW-1133">Transmembrane helix</keyword>
<evidence type="ECO:0000256" key="1">
    <source>
        <dbReference type="SAM" id="Coils"/>
    </source>
</evidence>
<keyword evidence="1" id="KW-0175">Coiled coil</keyword>
<sequence>MDDSDKKELQTELEKLQREKEELITDIRDLDWAKIIKLEKENEELQKKVDWLDKDKKKTDRENKNLSRQVSNARPRMWINSLKMIAAIGIIDLIILPLITMVLGISLEWIFIGIGIVTFFGILLIVNYMSGTSPYNSGEIRKAITGAFVTVYLIFVPMITLGSIHIPTLQPMNSILYFTIVVVVVVVCYFVSRALEEYVKIKHRQ</sequence>
<feature type="coiled-coil region" evidence="1">
    <location>
        <begin position="6"/>
        <end position="62"/>
    </location>
</feature>
<evidence type="ECO:0000313" key="4">
    <source>
        <dbReference type="Proteomes" id="UP000825933"/>
    </source>
</evidence>
<feature type="transmembrane region" description="Helical" evidence="2">
    <location>
        <begin position="84"/>
        <end position="103"/>
    </location>
</feature>
<dbReference type="EMBL" id="JAIOUQ010000013">
    <property type="protein sequence ID" value="MBZ2166535.1"/>
    <property type="molecule type" value="Genomic_DNA"/>
</dbReference>
<evidence type="ECO:0000256" key="2">
    <source>
        <dbReference type="SAM" id="Phobius"/>
    </source>
</evidence>
<feature type="transmembrane region" description="Helical" evidence="2">
    <location>
        <begin position="143"/>
        <end position="163"/>
    </location>
</feature>
<feature type="transmembrane region" description="Helical" evidence="2">
    <location>
        <begin position="175"/>
        <end position="195"/>
    </location>
</feature>
<keyword evidence="2" id="KW-0812">Transmembrane</keyword>